<dbReference type="RefSeq" id="WP_055671165.1">
    <property type="nucleotide sequence ID" value="NZ_CXWD01000004.1"/>
</dbReference>
<proteinExistence type="predicted"/>
<dbReference type="STRING" id="388408.LAX5112_01357"/>
<dbReference type="Proteomes" id="UP000053235">
    <property type="component" value="Unassembled WGS sequence"/>
</dbReference>
<protein>
    <recommendedName>
        <fullName evidence="3">DUF2336 domain-containing protein</fullName>
    </recommendedName>
</protein>
<reference evidence="2" key="1">
    <citation type="submission" date="2015-07" db="EMBL/GenBank/DDBJ databases">
        <authorList>
            <person name="Rodrigo-Torres Lidia"/>
            <person name="Arahal R.David."/>
        </authorList>
    </citation>
    <scope>NUCLEOTIDE SEQUENCE [LARGE SCALE GENOMIC DNA]</scope>
    <source>
        <strain evidence="2">CECT 5112</strain>
    </source>
</reference>
<gene>
    <name evidence="1" type="ORF">LAX5112_01357</name>
</gene>
<dbReference type="AlphaFoldDB" id="A0A0M6ZYX6"/>
<evidence type="ECO:0000313" key="1">
    <source>
        <dbReference type="EMBL" id="CTQ67372.1"/>
    </source>
</evidence>
<evidence type="ECO:0000313" key="2">
    <source>
        <dbReference type="Proteomes" id="UP000053235"/>
    </source>
</evidence>
<sequence length="333" mass="36836">MDDSLLKLAKASSSQKKHELAAHMTGLLAVRDEATTSSEETKLLNSMLEGVYTSLGDDAKQEMSDKLADVSAMSSTLAAALANEEIPIARAVLERSTSLSEADIVKLAQTKGQDFLLALAKRDHVSKDVTKILISRGDKDVKQTVACNLGAEIEMPEFEALVKDMPKQMGDRIRHLRKSNEELLEDLFKDDGEIAAGSELQRRPSKISPKAWVMGIKMGKTTLNKAVYQCSVEHNLFDVVALLSFFSGMQLKYVHNLMVRFDSTGIATICRATGLGAKEFQAICKERCKHLKFPESTGSKWLTNYHMLDDTDARRLLNLMKIKLKATERAEAA</sequence>
<dbReference type="Pfam" id="PF10098">
    <property type="entry name" value="DUF2336"/>
    <property type="match status" value="1"/>
</dbReference>
<organism evidence="1 2">
    <name type="scientific">Roseibium alexandrii</name>
    <dbReference type="NCBI Taxonomy" id="388408"/>
    <lineage>
        <taxon>Bacteria</taxon>
        <taxon>Pseudomonadati</taxon>
        <taxon>Pseudomonadota</taxon>
        <taxon>Alphaproteobacteria</taxon>
        <taxon>Hyphomicrobiales</taxon>
        <taxon>Stappiaceae</taxon>
        <taxon>Roseibium</taxon>
    </lineage>
</organism>
<dbReference type="EMBL" id="CXWD01000004">
    <property type="protein sequence ID" value="CTQ67372.1"/>
    <property type="molecule type" value="Genomic_DNA"/>
</dbReference>
<evidence type="ECO:0008006" key="3">
    <source>
        <dbReference type="Google" id="ProtNLM"/>
    </source>
</evidence>
<keyword evidence="2" id="KW-1185">Reference proteome</keyword>
<dbReference type="InterPro" id="IPR019285">
    <property type="entry name" value="DUF2336"/>
</dbReference>
<accession>A0A0M6ZYX6</accession>
<name>A0A0M6ZYX6_9HYPH</name>